<keyword evidence="4 6" id="KW-1133">Transmembrane helix</keyword>
<evidence type="ECO:0000256" key="4">
    <source>
        <dbReference type="ARBA" id="ARBA00022989"/>
    </source>
</evidence>
<organism evidence="7 8">
    <name type="scientific">Acinetobacter chinensis</name>
    <dbReference type="NCBI Taxonomy" id="2004650"/>
    <lineage>
        <taxon>Bacteria</taxon>
        <taxon>Pseudomonadati</taxon>
        <taxon>Pseudomonadota</taxon>
        <taxon>Gammaproteobacteria</taxon>
        <taxon>Moraxellales</taxon>
        <taxon>Moraxellaceae</taxon>
        <taxon>Acinetobacter</taxon>
    </lineage>
</organism>
<keyword evidence="3 6" id="KW-0812">Transmembrane</keyword>
<evidence type="ECO:0000256" key="1">
    <source>
        <dbReference type="ARBA" id="ARBA00004651"/>
    </source>
</evidence>
<dbReference type="Pfam" id="PF01810">
    <property type="entry name" value="LysE"/>
    <property type="match status" value="1"/>
</dbReference>
<dbReference type="PANTHER" id="PTHR30086">
    <property type="entry name" value="ARGININE EXPORTER PROTEIN ARGO"/>
    <property type="match status" value="1"/>
</dbReference>
<feature type="transmembrane region" description="Helical" evidence="6">
    <location>
        <begin position="145"/>
        <end position="169"/>
    </location>
</feature>
<name>A0A3B7LZK3_9GAMM</name>
<evidence type="ECO:0000256" key="5">
    <source>
        <dbReference type="ARBA" id="ARBA00023136"/>
    </source>
</evidence>
<sequence>MKVAEYLLYCFAVVIMIATPGPVMMLVASAGLKGGYAQAFKTITGTNLASLVLITLSVLIIKGAVHINEQWLSTVQILGSSYIAWLGIQIIREARTEVHPAVGDVQSSDGGFVQGFMVGISNPKDIIFFASFFPQFIHITSDLNISLMILTFSWIVLDFATLSVVYLGFNKLSGSSIYRYLLLACGCILMAVAVFGLYSGLKNF</sequence>
<comment type="subcellular location">
    <subcellularLocation>
        <location evidence="1">Cell membrane</location>
        <topology evidence="1">Multi-pass membrane protein</topology>
    </subcellularLocation>
</comment>
<evidence type="ECO:0000256" key="3">
    <source>
        <dbReference type="ARBA" id="ARBA00022692"/>
    </source>
</evidence>
<feature type="transmembrane region" description="Helical" evidence="6">
    <location>
        <begin position="48"/>
        <end position="65"/>
    </location>
</feature>
<gene>
    <name evidence="7" type="ORF">CDG60_05380</name>
</gene>
<protein>
    <submittedName>
        <fullName evidence="7">LysE family translocator</fullName>
    </submittedName>
</protein>
<dbReference type="Proteomes" id="UP000263753">
    <property type="component" value="Chromosome"/>
</dbReference>
<evidence type="ECO:0000256" key="6">
    <source>
        <dbReference type="SAM" id="Phobius"/>
    </source>
</evidence>
<feature type="transmembrane region" description="Helical" evidence="6">
    <location>
        <begin position="6"/>
        <end position="27"/>
    </location>
</feature>
<accession>A0A3B7LZK3</accession>
<keyword evidence="5 6" id="KW-0472">Membrane</keyword>
<dbReference type="GO" id="GO:0015171">
    <property type="term" value="F:amino acid transmembrane transporter activity"/>
    <property type="evidence" value="ECO:0007669"/>
    <property type="project" value="TreeGrafter"/>
</dbReference>
<dbReference type="EMBL" id="CP032134">
    <property type="protein sequence ID" value="AXY58370.1"/>
    <property type="molecule type" value="Genomic_DNA"/>
</dbReference>
<dbReference type="KEGG" id="achi:CDG60_05380"/>
<evidence type="ECO:0000313" key="7">
    <source>
        <dbReference type="EMBL" id="AXY58370.1"/>
    </source>
</evidence>
<reference evidence="8" key="1">
    <citation type="submission" date="2018-09" db="EMBL/GenBank/DDBJ databases">
        <title>The complete genome of Acinetobacter sp. strain WCHAc010005.</title>
        <authorList>
            <person name="Hu Y."/>
            <person name="Long H."/>
            <person name="Feng Y."/>
            <person name="Zong Z."/>
        </authorList>
    </citation>
    <scope>NUCLEOTIDE SEQUENCE [LARGE SCALE GENOMIC DNA]</scope>
    <source>
        <strain evidence="8">WCHAc010005</strain>
    </source>
</reference>
<dbReference type="PANTHER" id="PTHR30086:SF20">
    <property type="entry name" value="ARGININE EXPORTER PROTEIN ARGO-RELATED"/>
    <property type="match status" value="1"/>
</dbReference>
<feature type="transmembrane region" description="Helical" evidence="6">
    <location>
        <begin position="181"/>
        <end position="201"/>
    </location>
</feature>
<evidence type="ECO:0000256" key="2">
    <source>
        <dbReference type="ARBA" id="ARBA00022475"/>
    </source>
</evidence>
<proteinExistence type="predicted"/>
<dbReference type="InterPro" id="IPR001123">
    <property type="entry name" value="LeuE-type"/>
</dbReference>
<keyword evidence="2" id="KW-1003">Cell membrane</keyword>
<evidence type="ECO:0000313" key="8">
    <source>
        <dbReference type="Proteomes" id="UP000263753"/>
    </source>
</evidence>
<dbReference type="GO" id="GO:0005886">
    <property type="term" value="C:plasma membrane"/>
    <property type="evidence" value="ECO:0007669"/>
    <property type="project" value="UniProtKB-SubCell"/>
</dbReference>
<dbReference type="AlphaFoldDB" id="A0A3B7LZK3"/>